<sequence>MARKQTHYHAHIDDARMSQAEPQRANFHSALDGSAEVINWLATQLREAAGNPDMELSDESELWKQLVGSKEQISTGLRGGPTIIAVPIPEDRCPCERPELRTVRGKSE</sequence>
<protein>
    <submittedName>
        <fullName evidence="2">Uncharacterized protein</fullName>
    </submittedName>
</protein>
<dbReference type="EMBL" id="FZNW01000004">
    <property type="protein sequence ID" value="SNR38112.1"/>
    <property type="molecule type" value="Genomic_DNA"/>
</dbReference>
<evidence type="ECO:0000256" key="1">
    <source>
        <dbReference type="SAM" id="MobiDB-lite"/>
    </source>
</evidence>
<evidence type="ECO:0000313" key="2">
    <source>
        <dbReference type="EMBL" id="SNR38112.1"/>
    </source>
</evidence>
<accession>A0A238VUX1</accession>
<keyword evidence="3" id="KW-1185">Reference proteome</keyword>
<name>A0A238VUX1_9PSEU</name>
<dbReference type="RefSeq" id="WP_089300204.1">
    <property type="nucleotide sequence ID" value="NZ_FZNW01000004.1"/>
</dbReference>
<dbReference type="OrthoDB" id="9842879at2"/>
<dbReference type="AlphaFoldDB" id="A0A238VUX1"/>
<reference evidence="2 3" key="1">
    <citation type="submission" date="2017-06" db="EMBL/GenBank/DDBJ databases">
        <authorList>
            <person name="Kim H.J."/>
            <person name="Triplett B.A."/>
        </authorList>
    </citation>
    <scope>NUCLEOTIDE SEQUENCE [LARGE SCALE GENOMIC DNA]</scope>
    <source>
        <strain evidence="2 3">DSM 45207</strain>
    </source>
</reference>
<evidence type="ECO:0000313" key="3">
    <source>
        <dbReference type="Proteomes" id="UP000198348"/>
    </source>
</evidence>
<dbReference type="Proteomes" id="UP000198348">
    <property type="component" value="Unassembled WGS sequence"/>
</dbReference>
<gene>
    <name evidence="2" type="ORF">SAMN06265360_104101</name>
</gene>
<proteinExistence type="predicted"/>
<organism evidence="2 3">
    <name type="scientific">Haloechinothrix alba</name>
    <dbReference type="NCBI Taxonomy" id="664784"/>
    <lineage>
        <taxon>Bacteria</taxon>
        <taxon>Bacillati</taxon>
        <taxon>Actinomycetota</taxon>
        <taxon>Actinomycetes</taxon>
        <taxon>Pseudonocardiales</taxon>
        <taxon>Pseudonocardiaceae</taxon>
        <taxon>Haloechinothrix</taxon>
    </lineage>
</organism>
<feature type="region of interest" description="Disordered" evidence="1">
    <location>
        <begin position="1"/>
        <end position="24"/>
    </location>
</feature>